<feature type="transmembrane region" description="Helical" evidence="8">
    <location>
        <begin position="405"/>
        <end position="425"/>
    </location>
</feature>
<sequence length="433" mass="46047">MTFLAWITLVVFLCSYALIATERVHRVAAALGGAGVMLLIHATGAEAAFFSEDTGIDWNVILLLLGMMIIVGVLKETGVFEFLAIWAAKRARGRPFRLMVLLIIITASASALLDNVTTVLLIAPVTFLVCERLALPVAPYLIAEAMASNIGGTATLVGDPPNIIIASRGGLSFNDFLSNLAPLVVVLVVIFIGLCRFLFRKAFVYHPERAAEIMALNEREAIRDRPLLWQSLGVLVLVMAAFVLHPVLHYEPSVVALLGAGVLVAATKVTTEQAIAEVEWPTLVFFAGLFVMVGALVETGVIGEVSDRVVDVTGGDLQLTTMVLLWGSAGISAIVDNIPYVATMSPIVADLVNATGGDGPAQVLWWALAVGADLGGNATAVGAAANVVVLGIAARNRTPISFWEFTRYGLVVTFVTVLASVPYFWVRYLATAT</sequence>
<protein>
    <submittedName>
        <fullName evidence="10">Na+/H+ antiporter NhaD/arsenite permease-like protein</fullName>
    </submittedName>
</protein>
<dbReference type="Proteomes" id="UP000661607">
    <property type="component" value="Unassembled WGS sequence"/>
</dbReference>
<dbReference type="InterPro" id="IPR051475">
    <property type="entry name" value="Diverse_Ion_Transporter"/>
</dbReference>
<evidence type="ECO:0000256" key="7">
    <source>
        <dbReference type="ARBA" id="ARBA00023136"/>
    </source>
</evidence>
<evidence type="ECO:0000256" key="6">
    <source>
        <dbReference type="ARBA" id="ARBA00022989"/>
    </source>
</evidence>
<dbReference type="PANTHER" id="PTHR43568:SF1">
    <property type="entry name" value="P PROTEIN"/>
    <property type="match status" value="1"/>
</dbReference>
<keyword evidence="6 8" id="KW-1133">Transmembrane helix</keyword>
<keyword evidence="3" id="KW-0813">Transport</keyword>
<comment type="similarity">
    <text evidence="2">Belongs to the CitM (TC 2.A.11) transporter family.</text>
</comment>
<feature type="transmembrane region" description="Helical" evidence="8">
    <location>
        <begin position="283"/>
        <end position="302"/>
    </location>
</feature>
<dbReference type="Pfam" id="PF03600">
    <property type="entry name" value="CitMHS"/>
    <property type="match status" value="1"/>
</dbReference>
<keyword evidence="11" id="KW-1185">Reference proteome</keyword>
<dbReference type="PRINTS" id="PR00758">
    <property type="entry name" value="ARSENICPUMP"/>
</dbReference>
<evidence type="ECO:0000313" key="11">
    <source>
        <dbReference type="Proteomes" id="UP000661607"/>
    </source>
</evidence>
<reference evidence="10 11" key="1">
    <citation type="submission" date="2020-10" db="EMBL/GenBank/DDBJ databases">
        <title>Sequencing the genomes of 1000 actinobacteria strains.</title>
        <authorList>
            <person name="Klenk H.-P."/>
        </authorList>
    </citation>
    <scope>NUCLEOTIDE SEQUENCE [LARGE SCALE GENOMIC DNA]</scope>
    <source>
        <strain evidence="10 11">DSM 43748</strain>
    </source>
</reference>
<evidence type="ECO:0000256" key="1">
    <source>
        <dbReference type="ARBA" id="ARBA00004651"/>
    </source>
</evidence>
<dbReference type="InterPro" id="IPR004680">
    <property type="entry name" value="Cit_transptr-like_dom"/>
</dbReference>
<comment type="subcellular location">
    <subcellularLocation>
        <location evidence="1">Cell membrane</location>
        <topology evidence="1">Multi-pass membrane protein</topology>
    </subcellularLocation>
</comment>
<keyword evidence="4" id="KW-1003">Cell membrane</keyword>
<feature type="transmembrane region" description="Helical" evidence="8">
    <location>
        <begin position="180"/>
        <end position="199"/>
    </location>
</feature>
<evidence type="ECO:0000256" key="5">
    <source>
        <dbReference type="ARBA" id="ARBA00022692"/>
    </source>
</evidence>
<dbReference type="InterPro" id="IPR000802">
    <property type="entry name" value="Arsenical_pump_ArsB"/>
</dbReference>
<name>A0ABR9KA16_9ACTN</name>
<accession>A0ABR9KA16</accession>
<dbReference type="EMBL" id="JADBEF010000001">
    <property type="protein sequence ID" value="MBE1558568.1"/>
    <property type="molecule type" value="Genomic_DNA"/>
</dbReference>
<dbReference type="RefSeq" id="WP_192773969.1">
    <property type="nucleotide sequence ID" value="NZ_BAAASY010000003.1"/>
</dbReference>
<evidence type="ECO:0000313" key="10">
    <source>
        <dbReference type="EMBL" id="MBE1558568.1"/>
    </source>
</evidence>
<keyword evidence="7 8" id="KW-0472">Membrane</keyword>
<proteinExistence type="inferred from homology"/>
<feature type="transmembrane region" description="Helical" evidence="8">
    <location>
        <begin position="94"/>
        <end position="113"/>
    </location>
</feature>
<dbReference type="PANTHER" id="PTHR43568">
    <property type="entry name" value="P PROTEIN"/>
    <property type="match status" value="1"/>
</dbReference>
<dbReference type="CDD" id="cd01116">
    <property type="entry name" value="P_permease"/>
    <property type="match status" value="1"/>
</dbReference>
<feature type="transmembrane region" description="Helical" evidence="8">
    <location>
        <begin position="227"/>
        <end position="248"/>
    </location>
</feature>
<feature type="transmembrane region" description="Helical" evidence="8">
    <location>
        <begin position="27"/>
        <end position="49"/>
    </location>
</feature>
<evidence type="ECO:0000256" key="8">
    <source>
        <dbReference type="SAM" id="Phobius"/>
    </source>
</evidence>
<evidence type="ECO:0000259" key="9">
    <source>
        <dbReference type="Pfam" id="PF03600"/>
    </source>
</evidence>
<comment type="caution">
    <text evidence="10">The sequence shown here is derived from an EMBL/GenBank/DDBJ whole genome shotgun (WGS) entry which is preliminary data.</text>
</comment>
<organism evidence="10 11">
    <name type="scientific">Nonomuraea africana</name>
    <dbReference type="NCBI Taxonomy" id="46171"/>
    <lineage>
        <taxon>Bacteria</taxon>
        <taxon>Bacillati</taxon>
        <taxon>Actinomycetota</taxon>
        <taxon>Actinomycetes</taxon>
        <taxon>Streptosporangiales</taxon>
        <taxon>Streptosporangiaceae</taxon>
        <taxon>Nonomuraea</taxon>
    </lineage>
</organism>
<keyword evidence="5 8" id="KW-0812">Transmembrane</keyword>
<gene>
    <name evidence="10" type="ORF">H4W81_001347</name>
</gene>
<feature type="domain" description="Citrate transporter-like" evidence="9">
    <location>
        <begin position="16"/>
        <end position="371"/>
    </location>
</feature>
<evidence type="ECO:0000256" key="3">
    <source>
        <dbReference type="ARBA" id="ARBA00022448"/>
    </source>
</evidence>
<evidence type="ECO:0000256" key="4">
    <source>
        <dbReference type="ARBA" id="ARBA00022475"/>
    </source>
</evidence>
<evidence type="ECO:0000256" key="2">
    <source>
        <dbReference type="ARBA" id="ARBA00009843"/>
    </source>
</evidence>
<feature type="transmembrane region" description="Helical" evidence="8">
    <location>
        <begin position="363"/>
        <end position="393"/>
    </location>
</feature>